<name>A0A5M8ARC8_9BURK</name>
<gene>
    <name evidence="3" type="ORF">F1599_12140</name>
</gene>
<accession>A0A5M8ARC8</accession>
<dbReference type="Gene3D" id="3.40.190.150">
    <property type="entry name" value="Bordetella uptake gene, domain 1"/>
    <property type="match status" value="1"/>
</dbReference>
<dbReference type="PIRSF" id="PIRSF017082">
    <property type="entry name" value="YflP"/>
    <property type="match status" value="1"/>
</dbReference>
<dbReference type="Gene3D" id="3.40.190.10">
    <property type="entry name" value="Periplasmic binding protein-like II"/>
    <property type="match status" value="1"/>
</dbReference>
<comment type="caution">
    <text evidence="3">The sequence shown here is derived from an EMBL/GenBank/DDBJ whole genome shotgun (WGS) entry which is preliminary data.</text>
</comment>
<keyword evidence="4" id="KW-1185">Reference proteome</keyword>
<comment type="similarity">
    <text evidence="1">Belongs to the UPF0065 (bug) family.</text>
</comment>
<keyword evidence="2" id="KW-0732">Signal</keyword>
<dbReference type="EMBL" id="VWRN01000031">
    <property type="protein sequence ID" value="KAA6124635.1"/>
    <property type="molecule type" value="Genomic_DNA"/>
</dbReference>
<dbReference type="InterPro" id="IPR042100">
    <property type="entry name" value="Bug_dom1"/>
</dbReference>
<dbReference type="InterPro" id="IPR005064">
    <property type="entry name" value="BUG"/>
</dbReference>
<reference evidence="3 4" key="1">
    <citation type="submission" date="2019-09" db="EMBL/GenBank/DDBJ databases">
        <title>Isolation of a novel species in the genus Cupriavidus from patients with sepsis using whole genome sequencing.</title>
        <authorList>
            <person name="Kweon O.J."/>
            <person name="Lee M.-K."/>
        </authorList>
    </citation>
    <scope>NUCLEOTIDE SEQUENCE [LARGE SCALE GENOMIC DNA]</scope>
    <source>
        <strain evidence="3 4">MKL-01</strain>
    </source>
</reference>
<dbReference type="Pfam" id="PF03401">
    <property type="entry name" value="TctC"/>
    <property type="match status" value="1"/>
</dbReference>
<dbReference type="PANTHER" id="PTHR42928:SF5">
    <property type="entry name" value="BLR1237 PROTEIN"/>
    <property type="match status" value="1"/>
</dbReference>
<dbReference type="SUPFAM" id="SSF53850">
    <property type="entry name" value="Periplasmic binding protein-like II"/>
    <property type="match status" value="1"/>
</dbReference>
<protein>
    <submittedName>
        <fullName evidence="3">Tripartite tricarboxylate transporter substrate binding protein</fullName>
    </submittedName>
</protein>
<evidence type="ECO:0000256" key="2">
    <source>
        <dbReference type="SAM" id="SignalP"/>
    </source>
</evidence>
<organism evidence="3 4">
    <name type="scientific">Cupriavidus cauae</name>
    <dbReference type="NCBI Taxonomy" id="2608999"/>
    <lineage>
        <taxon>Bacteria</taxon>
        <taxon>Pseudomonadati</taxon>
        <taxon>Pseudomonadota</taxon>
        <taxon>Betaproteobacteria</taxon>
        <taxon>Burkholderiales</taxon>
        <taxon>Burkholderiaceae</taxon>
        <taxon>Cupriavidus</taxon>
    </lineage>
</organism>
<dbReference type="Proteomes" id="UP000324324">
    <property type="component" value="Unassembled WGS sequence"/>
</dbReference>
<sequence>MPAPLAAAPTARPSLPILRRLLNAAVLSAGALAAIAAALPRPAAAQAAWPSQPVRWVVPYPAGGGTDVVARTLAQAISPALGKQVVIDNRPGAATIVGADTVAHSRPDGYTILTADTATLAANPSLYRKLPYDPARDFVHVGMIARFPLILVANPNFPARTLKEAVDYARKNPDKVNFASPGAGSPHHLAMELFMEQTGIRMTHVPYKGAAPAVQDLLAGQVDVMFLDLAAGQQNVLGGKLRALGSATPKRLAALPQVPTVAEGGVAGFEAYAWQGVVAPAGTPQPVVTRLNAELVKALKQPEVHKRFEGIGVEPVSSTPDEFAQYARTEAERWGKLIKAKGITVD</sequence>
<evidence type="ECO:0000313" key="4">
    <source>
        <dbReference type="Proteomes" id="UP000324324"/>
    </source>
</evidence>
<dbReference type="AlphaFoldDB" id="A0A5M8ARC8"/>
<feature type="chain" id="PRO_5024394388" evidence="2">
    <location>
        <begin position="34"/>
        <end position="346"/>
    </location>
</feature>
<dbReference type="RefSeq" id="WP_150083258.1">
    <property type="nucleotide sequence ID" value="NZ_VWRN01000031.1"/>
</dbReference>
<evidence type="ECO:0000313" key="3">
    <source>
        <dbReference type="EMBL" id="KAA6124635.1"/>
    </source>
</evidence>
<dbReference type="CDD" id="cd13578">
    <property type="entry name" value="PBP2_Bug27"/>
    <property type="match status" value="1"/>
</dbReference>
<feature type="signal peptide" evidence="2">
    <location>
        <begin position="1"/>
        <end position="33"/>
    </location>
</feature>
<dbReference type="PANTHER" id="PTHR42928">
    <property type="entry name" value="TRICARBOXYLATE-BINDING PROTEIN"/>
    <property type="match status" value="1"/>
</dbReference>
<proteinExistence type="inferred from homology"/>
<evidence type="ECO:0000256" key="1">
    <source>
        <dbReference type="ARBA" id="ARBA00006987"/>
    </source>
</evidence>